<dbReference type="OrthoDB" id="43316at2"/>
<name>A0A4Q1CH65_9BACT</name>
<dbReference type="PANTHER" id="PTHR34580:SF9">
    <property type="entry name" value="SLL5097 PROTEIN"/>
    <property type="match status" value="1"/>
</dbReference>
<dbReference type="PROSITE" id="PS52050">
    <property type="entry name" value="WYL"/>
    <property type="match status" value="1"/>
</dbReference>
<feature type="domain" description="WCX" evidence="2">
    <location>
        <begin position="258"/>
        <end position="334"/>
    </location>
</feature>
<dbReference type="AlphaFoldDB" id="A0A4Q1CH65"/>
<evidence type="ECO:0000313" key="3">
    <source>
        <dbReference type="EMBL" id="RXK59653.1"/>
    </source>
</evidence>
<protein>
    <submittedName>
        <fullName evidence="3">WYL domain-containing protein</fullName>
    </submittedName>
</protein>
<evidence type="ECO:0000313" key="4">
    <source>
        <dbReference type="Proteomes" id="UP000290204"/>
    </source>
</evidence>
<dbReference type="Pfam" id="PF13280">
    <property type="entry name" value="WYL"/>
    <property type="match status" value="1"/>
</dbReference>
<dbReference type="InterPro" id="IPR026881">
    <property type="entry name" value="WYL_dom"/>
</dbReference>
<dbReference type="Pfam" id="PF25583">
    <property type="entry name" value="WCX"/>
    <property type="match status" value="1"/>
</dbReference>
<feature type="domain" description="WYL" evidence="1">
    <location>
        <begin position="161"/>
        <end position="227"/>
    </location>
</feature>
<dbReference type="InterPro" id="IPR057727">
    <property type="entry name" value="WCX_dom"/>
</dbReference>
<gene>
    <name evidence="3" type="ORF">ESA94_11330</name>
</gene>
<evidence type="ECO:0000259" key="1">
    <source>
        <dbReference type="Pfam" id="PF13280"/>
    </source>
</evidence>
<accession>A0A4Q1CH65</accession>
<reference evidence="3 4" key="1">
    <citation type="submission" date="2019-01" db="EMBL/GenBank/DDBJ databases">
        <title>Lacibacter sp. strain TTM-7.</title>
        <authorList>
            <person name="Chen W.-M."/>
        </authorList>
    </citation>
    <scope>NUCLEOTIDE SEQUENCE [LARGE SCALE GENOMIC DNA]</scope>
    <source>
        <strain evidence="3 4">TTM-7</strain>
    </source>
</reference>
<sequence length="338" mass="39569">MPANKSAAIRYRIIDRCLRNRQHKYPTKEFIRQRCMEELYGDMADDLSVSTIEKDLIAMRDDAGLGYFAPIKYHRLHKGYYYEDETYSIDAVGLNEDESEALRSAAHTLSLFADVPLFENLKEAIEKINTRLSLSANLEDPFINQYVQFEKPVTQNGKDWIKPLYEAIVNRLPVTFTYFNIYKNETRTHELEPYLLKEVRNKWYLIGWTNKHNNFTTYALDRITSMEKGAKAFKYRRAFNADHFYQYSTGIMEGSKPPEKIVLEVFGPAARMLKVSPMHHTQTLIKEGKEKSVIELQVTINEEFIHQMLSICNEMKVVKPASLKKRMKEELQKAIGYY</sequence>
<comment type="caution">
    <text evidence="3">The sequence shown here is derived from an EMBL/GenBank/DDBJ whole genome shotgun (WGS) entry which is preliminary data.</text>
</comment>
<dbReference type="PANTHER" id="PTHR34580">
    <property type="match status" value="1"/>
</dbReference>
<proteinExistence type="predicted"/>
<dbReference type="InterPro" id="IPR051534">
    <property type="entry name" value="CBASS_pafABC_assoc_protein"/>
</dbReference>
<dbReference type="RefSeq" id="WP_129131026.1">
    <property type="nucleotide sequence ID" value="NZ_SDHW01000003.1"/>
</dbReference>
<dbReference type="Proteomes" id="UP000290204">
    <property type="component" value="Unassembled WGS sequence"/>
</dbReference>
<keyword evidence="4" id="KW-1185">Reference proteome</keyword>
<evidence type="ECO:0000259" key="2">
    <source>
        <dbReference type="Pfam" id="PF25583"/>
    </source>
</evidence>
<dbReference type="EMBL" id="SDHW01000003">
    <property type="protein sequence ID" value="RXK59653.1"/>
    <property type="molecule type" value="Genomic_DNA"/>
</dbReference>
<organism evidence="3 4">
    <name type="scientific">Lacibacter luteus</name>
    <dbReference type="NCBI Taxonomy" id="2508719"/>
    <lineage>
        <taxon>Bacteria</taxon>
        <taxon>Pseudomonadati</taxon>
        <taxon>Bacteroidota</taxon>
        <taxon>Chitinophagia</taxon>
        <taxon>Chitinophagales</taxon>
        <taxon>Chitinophagaceae</taxon>
        <taxon>Lacibacter</taxon>
    </lineage>
</organism>